<name>A0A8H7WA16_9HELO</name>
<keyword evidence="3" id="KW-1185">Reference proteome</keyword>
<accession>A0A8H7WA16</accession>
<proteinExistence type="predicted"/>
<dbReference type="PANTHER" id="PTHR42791">
    <property type="entry name" value="GNAT FAMILY ACETYLTRANSFERASE"/>
    <property type="match status" value="1"/>
</dbReference>
<evidence type="ECO:0000259" key="1">
    <source>
        <dbReference type="PROSITE" id="PS51186"/>
    </source>
</evidence>
<sequence>MSSKTDEVSITMGGRDYVPRAIPLMAEAFATDPIITYLLHHMTQAQLSAYLPKYFDGLLTAAALNKGIFAEADDFKSCTILMPPGCHVDNPWTLIPAGFVGMVWDVGFAATYRMLGDLSPKVDAVKARALGGQKRYYYVFFTATDAAARGKGLCSKLIKKFQDIARKDGLPIWIEGTTDNSANVYSKCGFELVERITLGKGVVDADGKKKKGGDGVVTRAMIWWPRGADGEKLIPVEEKNEAWSVSSIISGLLLLSAVYVAVY</sequence>
<dbReference type="PANTHER" id="PTHR42791:SF1">
    <property type="entry name" value="N-ACETYLTRANSFERASE DOMAIN-CONTAINING PROTEIN"/>
    <property type="match status" value="1"/>
</dbReference>
<dbReference type="Proteomes" id="UP000664132">
    <property type="component" value="Unassembled WGS sequence"/>
</dbReference>
<dbReference type="InterPro" id="IPR000182">
    <property type="entry name" value="GNAT_dom"/>
</dbReference>
<comment type="caution">
    <text evidence="2">The sequence shown here is derived from an EMBL/GenBank/DDBJ whole genome shotgun (WGS) entry which is preliminary data.</text>
</comment>
<dbReference type="GO" id="GO:0016747">
    <property type="term" value="F:acyltransferase activity, transferring groups other than amino-acyl groups"/>
    <property type="evidence" value="ECO:0007669"/>
    <property type="project" value="InterPro"/>
</dbReference>
<dbReference type="OrthoDB" id="544277at2759"/>
<dbReference type="PROSITE" id="PS51186">
    <property type="entry name" value="GNAT"/>
    <property type="match status" value="1"/>
</dbReference>
<dbReference type="AlphaFoldDB" id="A0A8H7WA16"/>
<evidence type="ECO:0000313" key="3">
    <source>
        <dbReference type="Proteomes" id="UP000664132"/>
    </source>
</evidence>
<reference evidence="2" key="1">
    <citation type="submission" date="2021-02" db="EMBL/GenBank/DDBJ databases">
        <title>Genome sequence Cadophora malorum strain M34.</title>
        <authorList>
            <person name="Stefanovic E."/>
            <person name="Vu D."/>
            <person name="Scully C."/>
            <person name="Dijksterhuis J."/>
            <person name="Roader J."/>
            <person name="Houbraken J."/>
        </authorList>
    </citation>
    <scope>NUCLEOTIDE SEQUENCE</scope>
    <source>
        <strain evidence="2">M34</strain>
    </source>
</reference>
<dbReference type="InterPro" id="IPR052523">
    <property type="entry name" value="Trichothecene_AcTrans"/>
</dbReference>
<protein>
    <recommendedName>
        <fullName evidence="1">N-acetyltransferase domain-containing protein</fullName>
    </recommendedName>
</protein>
<dbReference type="InterPro" id="IPR016181">
    <property type="entry name" value="Acyl_CoA_acyltransferase"/>
</dbReference>
<dbReference type="SUPFAM" id="SSF55729">
    <property type="entry name" value="Acyl-CoA N-acyltransferases (Nat)"/>
    <property type="match status" value="1"/>
</dbReference>
<dbReference type="EMBL" id="JAFJYH010000064">
    <property type="protein sequence ID" value="KAG4421512.1"/>
    <property type="molecule type" value="Genomic_DNA"/>
</dbReference>
<dbReference type="Gene3D" id="3.40.630.30">
    <property type="match status" value="1"/>
</dbReference>
<feature type="domain" description="N-acetyltransferase" evidence="1">
    <location>
        <begin position="135"/>
        <end position="213"/>
    </location>
</feature>
<evidence type="ECO:0000313" key="2">
    <source>
        <dbReference type="EMBL" id="KAG4421512.1"/>
    </source>
</evidence>
<gene>
    <name evidence="2" type="ORF">IFR04_005351</name>
</gene>
<organism evidence="2 3">
    <name type="scientific">Cadophora malorum</name>
    <dbReference type="NCBI Taxonomy" id="108018"/>
    <lineage>
        <taxon>Eukaryota</taxon>
        <taxon>Fungi</taxon>
        <taxon>Dikarya</taxon>
        <taxon>Ascomycota</taxon>
        <taxon>Pezizomycotina</taxon>
        <taxon>Leotiomycetes</taxon>
        <taxon>Helotiales</taxon>
        <taxon>Ploettnerulaceae</taxon>
        <taxon>Cadophora</taxon>
    </lineage>
</organism>
<dbReference type="Pfam" id="PF00583">
    <property type="entry name" value="Acetyltransf_1"/>
    <property type="match status" value="1"/>
</dbReference>